<dbReference type="PANTHER" id="PTHR43133">
    <property type="entry name" value="RNA POLYMERASE ECF-TYPE SIGMA FACTO"/>
    <property type="match status" value="1"/>
</dbReference>
<dbReference type="SUPFAM" id="SSF88946">
    <property type="entry name" value="Sigma2 domain of RNA polymerase sigma factors"/>
    <property type="match status" value="1"/>
</dbReference>
<dbReference type="RefSeq" id="WP_379720481.1">
    <property type="nucleotide sequence ID" value="NZ_JBHRYJ010000001.1"/>
</dbReference>
<feature type="compositionally biased region" description="Basic residues" evidence="5">
    <location>
        <begin position="174"/>
        <end position="183"/>
    </location>
</feature>
<dbReference type="Pfam" id="PF08281">
    <property type="entry name" value="Sigma70_r4_2"/>
    <property type="match status" value="1"/>
</dbReference>
<evidence type="ECO:0000313" key="9">
    <source>
        <dbReference type="Proteomes" id="UP001595711"/>
    </source>
</evidence>
<dbReference type="CDD" id="cd06171">
    <property type="entry name" value="Sigma70_r4"/>
    <property type="match status" value="1"/>
</dbReference>
<evidence type="ECO:0000259" key="7">
    <source>
        <dbReference type="Pfam" id="PF22029"/>
    </source>
</evidence>
<name>A0ABV7VAK2_9PROT</name>
<dbReference type="NCBIfam" id="TIGR02937">
    <property type="entry name" value="sigma70-ECF"/>
    <property type="match status" value="1"/>
</dbReference>
<dbReference type="InterPro" id="IPR013324">
    <property type="entry name" value="RNA_pol_sigma_r3/r4-like"/>
</dbReference>
<keyword evidence="4" id="KW-0804">Transcription</keyword>
<dbReference type="Pfam" id="PF22029">
    <property type="entry name" value="PhyR_sigma2"/>
    <property type="match status" value="1"/>
</dbReference>
<feature type="domain" description="RNA polymerase sigma factor 70 region 4 type 2" evidence="6">
    <location>
        <begin position="104"/>
        <end position="156"/>
    </location>
</feature>
<proteinExistence type="inferred from homology"/>
<dbReference type="InterPro" id="IPR039425">
    <property type="entry name" value="RNA_pol_sigma-70-like"/>
</dbReference>
<evidence type="ECO:0000259" key="6">
    <source>
        <dbReference type="Pfam" id="PF08281"/>
    </source>
</evidence>
<dbReference type="Proteomes" id="UP001595711">
    <property type="component" value="Unassembled WGS sequence"/>
</dbReference>
<reference evidence="9" key="1">
    <citation type="journal article" date="2019" name="Int. J. Syst. Evol. Microbiol.">
        <title>The Global Catalogue of Microorganisms (GCM) 10K type strain sequencing project: providing services to taxonomists for standard genome sequencing and annotation.</title>
        <authorList>
            <consortium name="The Broad Institute Genomics Platform"/>
            <consortium name="The Broad Institute Genome Sequencing Center for Infectious Disease"/>
            <person name="Wu L."/>
            <person name="Ma J."/>
        </authorList>
    </citation>
    <scope>NUCLEOTIDE SEQUENCE [LARGE SCALE GENOMIC DNA]</scope>
    <source>
        <strain evidence="9">KCTC 42182</strain>
    </source>
</reference>
<keyword evidence="2" id="KW-0805">Transcription regulation</keyword>
<evidence type="ECO:0000256" key="1">
    <source>
        <dbReference type="ARBA" id="ARBA00010641"/>
    </source>
</evidence>
<dbReference type="PANTHER" id="PTHR43133:SF25">
    <property type="entry name" value="RNA POLYMERASE SIGMA FACTOR RFAY-RELATED"/>
    <property type="match status" value="1"/>
</dbReference>
<feature type="domain" description="PhyR sigma2" evidence="7">
    <location>
        <begin position="11"/>
        <end position="65"/>
    </location>
</feature>
<dbReference type="Gene3D" id="1.10.1740.10">
    <property type="match status" value="1"/>
</dbReference>
<gene>
    <name evidence="8" type="ORF">ACFOOQ_01095</name>
</gene>
<dbReference type="InterPro" id="IPR013325">
    <property type="entry name" value="RNA_pol_sigma_r2"/>
</dbReference>
<dbReference type="EMBL" id="JBHRYJ010000001">
    <property type="protein sequence ID" value="MFC3674117.1"/>
    <property type="molecule type" value="Genomic_DNA"/>
</dbReference>
<dbReference type="Gene3D" id="1.10.10.10">
    <property type="entry name" value="Winged helix-like DNA-binding domain superfamily/Winged helix DNA-binding domain"/>
    <property type="match status" value="1"/>
</dbReference>
<accession>A0ABV7VAK2</accession>
<dbReference type="InterPro" id="IPR053866">
    <property type="entry name" value="PhyR_sigma2"/>
</dbReference>
<evidence type="ECO:0000313" key="8">
    <source>
        <dbReference type="EMBL" id="MFC3674117.1"/>
    </source>
</evidence>
<organism evidence="8 9">
    <name type="scientific">Ferrovibrio xuzhouensis</name>
    <dbReference type="NCBI Taxonomy" id="1576914"/>
    <lineage>
        <taxon>Bacteria</taxon>
        <taxon>Pseudomonadati</taxon>
        <taxon>Pseudomonadota</taxon>
        <taxon>Alphaproteobacteria</taxon>
        <taxon>Rhodospirillales</taxon>
        <taxon>Rhodospirillaceae</taxon>
        <taxon>Ferrovibrio</taxon>
    </lineage>
</organism>
<comment type="caution">
    <text evidence="8">The sequence shown here is derived from an EMBL/GenBank/DDBJ whole genome shotgun (WGS) entry which is preliminary data.</text>
</comment>
<sequence>MLFRLRQPHPIEAEIPRLRRFALALTRDRAAADDLVQDCLARALAAWATRREADALHAWLFAILHNLWRSRLRRELNRPDRFGFDDMDDEPTASGGQWEALQLRDLEAALALLPEAQRALLLLVAVEGLSYEQAARVQDIPVGTVMSRLTRARERLRNLMDGQPPHATDDRHGGRPVHLRRVK</sequence>
<dbReference type="InterPro" id="IPR013249">
    <property type="entry name" value="RNA_pol_sigma70_r4_t2"/>
</dbReference>
<keyword evidence="3" id="KW-0731">Sigma factor</keyword>
<evidence type="ECO:0000256" key="4">
    <source>
        <dbReference type="ARBA" id="ARBA00023163"/>
    </source>
</evidence>
<protein>
    <submittedName>
        <fullName evidence="8">RNA polymerase sigma factor</fullName>
    </submittedName>
</protein>
<keyword evidence="9" id="KW-1185">Reference proteome</keyword>
<evidence type="ECO:0000256" key="2">
    <source>
        <dbReference type="ARBA" id="ARBA00023015"/>
    </source>
</evidence>
<dbReference type="InterPro" id="IPR036388">
    <property type="entry name" value="WH-like_DNA-bd_sf"/>
</dbReference>
<evidence type="ECO:0000256" key="3">
    <source>
        <dbReference type="ARBA" id="ARBA00023082"/>
    </source>
</evidence>
<comment type="similarity">
    <text evidence="1">Belongs to the sigma-70 factor family. ECF subfamily.</text>
</comment>
<evidence type="ECO:0000256" key="5">
    <source>
        <dbReference type="SAM" id="MobiDB-lite"/>
    </source>
</evidence>
<dbReference type="InterPro" id="IPR014284">
    <property type="entry name" value="RNA_pol_sigma-70_dom"/>
</dbReference>
<dbReference type="SUPFAM" id="SSF88659">
    <property type="entry name" value="Sigma3 and sigma4 domains of RNA polymerase sigma factors"/>
    <property type="match status" value="1"/>
</dbReference>
<feature type="region of interest" description="Disordered" evidence="5">
    <location>
        <begin position="158"/>
        <end position="183"/>
    </location>
</feature>